<dbReference type="EnsemblMetazoa" id="XM_022799461">
    <property type="protein sequence ID" value="XP_022655196"/>
    <property type="gene ID" value="LOC111247916"/>
</dbReference>
<accession>A0A7M7JZM0</accession>
<evidence type="ECO:0000313" key="3">
    <source>
        <dbReference type="Proteomes" id="UP000594260"/>
    </source>
</evidence>
<keyword evidence="3" id="KW-1185">Reference proteome</keyword>
<dbReference type="AlphaFoldDB" id="A0A7M7JZM0"/>
<feature type="region of interest" description="Disordered" evidence="1">
    <location>
        <begin position="1"/>
        <end position="50"/>
    </location>
</feature>
<feature type="compositionally biased region" description="Polar residues" evidence="1">
    <location>
        <begin position="29"/>
        <end position="50"/>
    </location>
</feature>
<dbReference type="KEGG" id="vde:111247916"/>
<dbReference type="InParanoid" id="A0A7M7JZM0"/>
<organism evidence="2 3">
    <name type="scientific">Varroa destructor</name>
    <name type="common">Honeybee mite</name>
    <dbReference type="NCBI Taxonomy" id="109461"/>
    <lineage>
        <taxon>Eukaryota</taxon>
        <taxon>Metazoa</taxon>
        <taxon>Ecdysozoa</taxon>
        <taxon>Arthropoda</taxon>
        <taxon>Chelicerata</taxon>
        <taxon>Arachnida</taxon>
        <taxon>Acari</taxon>
        <taxon>Parasitiformes</taxon>
        <taxon>Mesostigmata</taxon>
        <taxon>Gamasina</taxon>
        <taxon>Dermanyssoidea</taxon>
        <taxon>Varroidae</taxon>
        <taxon>Varroa</taxon>
    </lineage>
</organism>
<feature type="compositionally biased region" description="Low complexity" evidence="1">
    <location>
        <begin position="9"/>
        <end position="26"/>
    </location>
</feature>
<dbReference type="RefSeq" id="XP_022655196.1">
    <property type="nucleotide sequence ID" value="XM_022799461.1"/>
</dbReference>
<evidence type="ECO:0000256" key="1">
    <source>
        <dbReference type="SAM" id="MobiDB-lite"/>
    </source>
</evidence>
<protein>
    <submittedName>
        <fullName evidence="2">Uncharacterized protein</fullName>
    </submittedName>
</protein>
<dbReference type="Proteomes" id="UP000594260">
    <property type="component" value="Unplaced"/>
</dbReference>
<evidence type="ECO:0000313" key="2">
    <source>
        <dbReference type="EnsemblMetazoa" id="XP_022655196"/>
    </source>
</evidence>
<reference evidence="2" key="1">
    <citation type="submission" date="2021-01" db="UniProtKB">
        <authorList>
            <consortium name="EnsemblMetazoa"/>
        </authorList>
    </citation>
    <scope>IDENTIFICATION</scope>
</reference>
<sequence>MTAETFACSTTLTSKSSHGSSKNNKNIDAPSSSIITPGAGQTSPNGQSASTNAATIQNRECIQIVSFFHRKTAETACLEARLAKNQVTRVCVIRPNSVFYTLSESLSRKLYCCLATRDNAAHAGKPIFTCRKSIVEIINLSHDGHTRVGVLCTDGMLHILLLLTHVPQQWDRVVSIATELDVSVYREVAYTRSFNSLFWPLPNGDDYAIVMYDIETRQARTMLTRVKSCTLQVKQDALVVLFYDHGVLFVPFSELNAKFNPKLSEKAQMNNSTDDLSFRSNRTSDPGLGRSCSMLDFTSEVPPIRADYWNPSTTSIKRVQAEAFEPSMSDQHLRGYCLSHDRTVVFAMYGNTVYRLSGTGCAPLASIEVPIDMDSTFRVMFLGRITVLQGDTMTAAYLNSNKPAKILHKNYRSAGFGFVWDETGVYQIRMCNPVEMPDDLQADIMAYSTAYRTADTVGRAISGEQLTTETCAPGPMFQFDAQKHLASPALLSIAGAYTSTNEDVAEKFMKAARTGWQHIDDFNGGRSKLGTFRRLDNIRRKLKVVH</sequence>
<proteinExistence type="predicted"/>
<dbReference type="OrthoDB" id="6499720at2759"/>
<name>A0A7M7JZM0_VARDE</name>
<dbReference type="GeneID" id="111247916"/>